<accession>A0ABD6E9G2</accession>
<proteinExistence type="predicted"/>
<evidence type="ECO:0000313" key="3">
    <source>
        <dbReference type="Proteomes" id="UP001608902"/>
    </source>
</evidence>
<dbReference type="EMBL" id="JBGFUD010001426">
    <property type="protein sequence ID" value="MFH4976266.1"/>
    <property type="molecule type" value="Genomic_DNA"/>
</dbReference>
<dbReference type="Gene3D" id="1.20.1070.10">
    <property type="entry name" value="Rhodopsin 7-helix transmembrane proteins"/>
    <property type="match status" value="1"/>
</dbReference>
<dbReference type="SUPFAM" id="SSF81321">
    <property type="entry name" value="Family A G protein-coupled receptor-like"/>
    <property type="match status" value="1"/>
</dbReference>
<keyword evidence="3" id="KW-1185">Reference proteome</keyword>
<keyword evidence="1" id="KW-0472">Membrane</keyword>
<protein>
    <recommendedName>
        <fullName evidence="4">G protein-coupled receptor</fullName>
    </recommendedName>
</protein>
<feature type="transmembrane region" description="Helical" evidence="1">
    <location>
        <begin position="107"/>
        <end position="132"/>
    </location>
</feature>
<dbReference type="Pfam" id="PF10326">
    <property type="entry name" value="7TM_GPCR_Str"/>
    <property type="match status" value="1"/>
</dbReference>
<dbReference type="AlphaFoldDB" id="A0ABD6E9G2"/>
<gene>
    <name evidence="2" type="ORF">AB6A40_002975</name>
</gene>
<comment type="caution">
    <text evidence="2">The sequence shown here is derived from an EMBL/GenBank/DDBJ whole genome shotgun (WGS) entry which is preliminary data.</text>
</comment>
<name>A0ABD6E9G2_9BILA</name>
<feature type="transmembrane region" description="Helical" evidence="1">
    <location>
        <begin position="60"/>
        <end position="86"/>
    </location>
</feature>
<feature type="transmembrane region" description="Helical" evidence="1">
    <location>
        <begin position="28"/>
        <end position="54"/>
    </location>
</feature>
<organism evidence="2 3">
    <name type="scientific">Gnathostoma spinigerum</name>
    <dbReference type="NCBI Taxonomy" id="75299"/>
    <lineage>
        <taxon>Eukaryota</taxon>
        <taxon>Metazoa</taxon>
        <taxon>Ecdysozoa</taxon>
        <taxon>Nematoda</taxon>
        <taxon>Chromadorea</taxon>
        <taxon>Rhabditida</taxon>
        <taxon>Spirurina</taxon>
        <taxon>Gnathostomatomorpha</taxon>
        <taxon>Gnathostomatoidea</taxon>
        <taxon>Gnathostomatidae</taxon>
        <taxon>Gnathostoma</taxon>
    </lineage>
</organism>
<dbReference type="InterPro" id="IPR019428">
    <property type="entry name" value="7TM_GPCR_serpentine_rcpt_Str"/>
</dbReference>
<keyword evidence="1" id="KW-1133">Transmembrane helix</keyword>
<evidence type="ECO:0000256" key="1">
    <source>
        <dbReference type="SAM" id="Phobius"/>
    </source>
</evidence>
<feature type="transmembrane region" description="Helical" evidence="1">
    <location>
        <begin position="152"/>
        <end position="172"/>
    </location>
</feature>
<keyword evidence="1" id="KW-0812">Transmembrane</keyword>
<evidence type="ECO:0008006" key="4">
    <source>
        <dbReference type="Google" id="ProtNLM"/>
    </source>
</evidence>
<evidence type="ECO:0000313" key="2">
    <source>
        <dbReference type="EMBL" id="MFH4976266.1"/>
    </source>
</evidence>
<dbReference type="Proteomes" id="UP001608902">
    <property type="component" value="Unassembled WGS sequence"/>
</dbReference>
<reference evidence="2 3" key="1">
    <citation type="submission" date="2024-08" db="EMBL/GenBank/DDBJ databases">
        <title>Gnathostoma spinigerum genome.</title>
        <authorList>
            <person name="Gonzalez-Bertolin B."/>
            <person name="Monzon S."/>
            <person name="Zaballos A."/>
            <person name="Jimenez P."/>
            <person name="Dekumyoy P."/>
            <person name="Varona S."/>
            <person name="Cuesta I."/>
            <person name="Sumanam S."/>
            <person name="Adisakwattana P."/>
            <person name="Gasser R.B."/>
            <person name="Hernandez-Gonzalez A."/>
            <person name="Young N.D."/>
            <person name="Perteguer M.J."/>
        </authorList>
    </citation>
    <scope>NUCLEOTIDE SEQUENCE [LARGE SCALE GENOMIC DNA]</scope>
    <source>
        <strain evidence="2">AL3</strain>
        <tissue evidence="2">Liver</tissue>
    </source>
</reference>
<sequence>MSVALVPISVDRYLKVCRRRLHKVRISIPIPIICIVVDFFPLSMLIACTLLGVSDRLTNSLYMVIVPVGSLFIVLACNIALFISISHHAKIVSTFENCRRMNETRQIARATCIQAATPLFIQLPSLLGIFSIMGSADQAESDNVILWRLANVIWFMMLLNPLLDALVTLFIVKTYSRALRDMTSRFVPNKCRSKGNSKKISRPTVCEWSSCDRDRPRSSYSADVCNSLILNHH</sequence>